<accession>A0AAC9N6A3</accession>
<organism evidence="3 4">
    <name type="scientific">Flavobacterium gilvum</name>
    <dbReference type="NCBI Taxonomy" id="1492737"/>
    <lineage>
        <taxon>Bacteria</taxon>
        <taxon>Pseudomonadati</taxon>
        <taxon>Bacteroidota</taxon>
        <taxon>Flavobacteriia</taxon>
        <taxon>Flavobacteriales</taxon>
        <taxon>Flavobacteriaceae</taxon>
        <taxon>Flavobacterium</taxon>
    </lineage>
</organism>
<feature type="chain" id="PRO_5041959278" description="DUF4136 domain-containing protein" evidence="1">
    <location>
        <begin position="19"/>
        <end position="187"/>
    </location>
</feature>
<evidence type="ECO:0000313" key="3">
    <source>
        <dbReference type="EMBL" id="AOW09389.1"/>
    </source>
</evidence>
<keyword evidence="4" id="KW-1185">Reference proteome</keyword>
<dbReference type="Proteomes" id="UP000175968">
    <property type="component" value="Chromosome"/>
</dbReference>
<keyword evidence="1" id="KW-0732">Signal</keyword>
<dbReference type="KEGG" id="fgl:EM308_07660"/>
<protein>
    <recommendedName>
        <fullName evidence="2">DUF4136 domain-containing protein</fullName>
    </recommendedName>
</protein>
<proteinExistence type="predicted"/>
<evidence type="ECO:0000259" key="2">
    <source>
        <dbReference type="Pfam" id="PF13590"/>
    </source>
</evidence>
<dbReference type="Pfam" id="PF13590">
    <property type="entry name" value="DUF4136"/>
    <property type="match status" value="1"/>
</dbReference>
<feature type="signal peptide" evidence="1">
    <location>
        <begin position="1"/>
        <end position="18"/>
    </location>
</feature>
<feature type="domain" description="DUF4136" evidence="2">
    <location>
        <begin position="23"/>
        <end position="174"/>
    </location>
</feature>
<dbReference type="EMBL" id="CP017479">
    <property type="protein sequence ID" value="AOW09389.1"/>
    <property type="molecule type" value="Genomic_DNA"/>
</dbReference>
<dbReference type="AlphaFoldDB" id="A0AAC9N6A3"/>
<dbReference type="Gene3D" id="3.30.160.670">
    <property type="match status" value="1"/>
</dbReference>
<dbReference type="PROSITE" id="PS51257">
    <property type="entry name" value="PROKAR_LIPOPROTEIN"/>
    <property type="match status" value="1"/>
</dbReference>
<evidence type="ECO:0000313" key="4">
    <source>
        <dbReference type="Proteomes" id="UP000175968"/>
    </source>
</evidence>
<evidence type="ECO:0000256" key="1">
    <source>
        <dbReference type="SAM" id="SignalP"/>
    </source>
</evidence>
<dbReference type="InterPro" id="IPR025411">
    <property type="entry name" value="DUF4136"/>
</dbReference>
<dbReference type="RefSeq" id="WP_035634539.1">
    <property type="nucleotide sequence ID" value="NZ_CP017479.1"/>
</dbReference>
<gene>
    <name evidence="3" type="ORF">EM308_07660</name>
</gene>
<sequence>MKTFKLLPLLLLFMVVSCDTVKVYSDYDKSVDFAQYKTFAFMKSGIDKVEISDLDKKRILNAIDRQLQSKGLTKSDNPDLLVNIFTKSKEEISVNQFSAAYGYGWGWGWNPYMYGGHTYVSSSTEGTLYIDLIDAKKKELIWQGEGSGTLSKDMNEKDAIVNDFVTQILAQFPPAKPEVKEKKEKKK</sequence>
<reference evidence="3 4" key="1">
    <citation type="submission" date="2016-10" db="EMBL/GenBank/DDBJ databases">
        <title>Flavobacterium gilvum sp. nov., isolated from stream water.</title>
        <authorList>
            <person name="Shin S.-K."/>
            <person name="Cho Y.-J."/>
            <person name="Yi H."/>
        </authorList>
    </citation>
    <scope>NUCLEOTIDE SEQUENCE [LARGE SCALE GENOMIC DNA]</scope>
    <source>
        <strain evidence="3 4">EM1308</strain>
    </source>
</reference>
<name>A0AAC9N6A3_9FLAO</name>